<reference evidence="2 3" key="1">
    <citation type="journal article" date="2024" name="J Genomics">
        <title>Draft genome sequencing and assembly of Favolaschia claudopus CIRM-BRFM 2984 isolated from oak limbs.</title>
        <authorList>
            <person name="Navarro D."/>
            <person name="Drula E."/>
            <person name="Chaduli D."/>
            <person name="Cazenave R."/>
            <person name="Ahrendt S."/>
            <person name="Wang J."/>
            <person name="Lipzen A."/>
            <person name="Daum C."/>
            <person name="Barry K."/>
            <person name="Grigoriev I.V."/>
            <person name="Favel A."/>
            <person name="Rosso M.N."/>
            <person name="Martin F."/>
        </authorList>
    </citation>
    <scope>NUCLEOTIDE SEQUENCE [LARGE SCALE GENOMIC DNA]</scope>
    <source>
        <strain evidence="2 3">CIRM-BRFM 2984</strain>
    </source>
</reference>
<evidence type="ECO:0000313" key="3">
    <source>
        <dbReference type="Proteomes" id="UP001362999"/>
    </source>
</evidence>
<comment type="caution">
    <text evidence="2">The sequence shown here is derived from an EMBL/GenBank/DDBJ whole genome shotgun (WGS) entry which is preliminary data.</text>
</comment>
<feature type="region of interest" description="Disordered" evidence="1">
    <location>
        <begin position="194"/>
        <end position="222"/>
    </location>
</feature>
<gene>
    <name evidence="2" type="ORF">R3P38DRAFT_3206671</name>
</gene>
<accession>A0AAW0AJU9</accession>
<dbReference type="AlphaFoldDB" id="A0AAW0AJU9"/>
<evidence type="ECO:0000256" key="1">
    <source>
        <dbReference type="SAM" id="MobiDB-lite"/>
    </source>
</evidence>
<organism evidence="2 3">
    <name type="scientific">Favolaschia claudopus</name>
    <dbReference type="NCBI Taxonomy" id="2862362"/>
    <lineage>
        <taxon>Eukaryota</taxon>
        <taxon>Fungi</taxon>
        <taxon>Dikarya</taxon>
        <taxon>Basidiomycota</taxon>
        <taxon>Agaricomycotina</taxon>
        <taxon>Agaricomycetes</taxon>
        <taxon>Agaricomycetidae</taxon>
        <taxon>Agaricales</taxon>
        <taxon>Marasmiineae</taxon>
        <taxon>Mycenaceae</taxon>
        <taxon>Favolaschia</taxon>
    </lineage>
</organism>
<dbReference type="Proteomes" id="UP001362999">
    <property type="component" value="Unassembled WGS sequence"/>
</dbReference>
<keyword evidence="3" id="KW-1185">Reference proteome</keyword>
<proteinExistence type="predicted"/>
<dbReference type="EMBL" id="JAWWNJ010000059">
    <property type="protein sequence ID" value="KAK7013391.1"/>
    <property type="molecule type" value="Genomic_DNA"/>
</dbReference>
<sequence>MPSNDVSAPHPQHTYAANAARLSCLLPPPPRLDIVAVSTSPSPLNDPHASRTRPAPLLPLHTTSATRVRMAKLARTYDERLGRRVAVKLQSTSDCPESAVITPTQLPQNPPLHLHTFINRAMLPFRSAVDLSYSVHIFDPHVRGSHDNDDAPVCLSVSAFAFALLISTFASVNRRKPSHLKWSQAGLFQSGFSRDHSPHARCSSRCASPPPRSSVRRGKQRR</sequence>
<name>A0AAW0AJU9_9AGAR</name>
<protein>
    <submittedName>
        <fullName evidence="2">Uncharacterized protein</fullName>
    </submittedName>
</protein>
<evidence type="ECO:0000313" key="2">
    <source>
        <dbReference type="EMBL" id="KAK7013391.1"/>
    </source>
</evidence>